<dbReference type="Proteomes" id="UP001597393">
    <property type="component" value="Unassembled WGS sequence"/>
</dbReference>
<gene>
    <name evidence="2" type="ORF">ACFSQ3_06065</name>
</gene>
<dbReference type="RefSeq" id="WP_380868488.1">
    <property type="nucleotide sequence ID" value="NZ_JBHUMA010000005.1"/>
</dbReference>
<reference evidence="3" key="1">
    <citation type="journal article" date="2019" name="Int. J. Syst. Evol. Microbiol.">
        <title>The Global Catalogue of Microorganisms (GCM) 10K type strain sequencing project: providing services to taxonomists for standard genome sequencing and annotation.</title>
        <authorList>
            <consortium name="The Broad Institute Genomics Platform"/>
            <consortium name="The Broad Institute Genome Sequencing Center for Infectious Disease"/>
            <person name="Wu L."/>
            <person name="Ma J."/>
        </authorList>
    </citation>
    <scope>NUCLEOTIDE SEQUENCE [LARGE SCALE GENOMIC DNA]</scope>
    <source>
        <strain evidence="3">KCTC 42248</strain>
    </source>
</reference>
<comment type="caution">
    <text evidence="2">The sequence shown here is derived from an EMBL/GenBank/DDBJ whole genome shotgun (WGS) entry which is preliminary data.</text>
</comment>
<sequence>VDFLRFSWAQFVFKNIKVEKGNKATDWTPAPEDVDNALDVFRTETETNFSVQQGLIASKVAQNDFNALGQRVSTAESNVIQTANELKSKVSQTAFDSLENSMNGVSGRITAAETEISQQAGQIEQRATKTEVSTDISNAKSEAIGTAANDASNKANQAESNSKGYTDGQVSAVATRVTTAETKITQNAEQIDFRATKTEVAALKKDTESAITILADEIEQKVSSTDFNTLGQRVGSTETGITNLSNALTLQSQSLDNVTGRVQSAEAKITPNAINLVVGEQIDDKVKSIDIG</sequence>
<proteinExistence type="predicted"/>
<protein>
    <submittedName>
        <fullName evidence="2">Uncharacterized protein</fullName>
    </submittedName>
</protein>
<organism evidence="2 3">
    <name type="scientific">Sphingobacterium corticis</name>
    <dbReference type="NCBI Taxonomy" id="1812823"/>
    <lineage>
        <taxon>Bacteria</taxon>
        <taxon>Pseudomonadati</taxon>
        <taxon>Bacteroidota</taxon>
        <taxon>Sphingobacteriia</taxon>
        <taxon>Sphingobacteriales</taxon>
        <taxon>Sphingobacteriaceae</taxon>
        <taxon>Sphingobacterium</taxon>
    </lineage>
</organism>
<name>A0ABW5NKF1_9SPHI</name>
<keyword evidence="3" id="KW-1185">Reference proteome</keyword>
<feature type="compositionally biased region" description="Polar residues" evidence="1">
    <location>
        <begin position="149"/>
        <end position="164"/>
    </location>
</feature>
<feature type="region of interest" description="Disordered" evidence="1">
    <location>
        <begin position="147"/>
        <end position="166"/>
    </location>
</feature>
<accession>A0ABW5NKF1</accession>
<evidence type="ECO:0000313" key="3">
    <source>
        <dbReference type="Proteomes" id="UP001597393"/>
    </source>
</evidence>
<evidence type="ECO:0000256" key="1">
    <source>
        <dbReference type="SAM" id="MobiDB-lite"/>
    </source>
</evidence>
<dbReference type="EMBL" id="JBHUMA010000005">
    <property type="protein sequence ID" value="MFD2598514.1"/>
    <property type="molecule type" value="Genomic_DNA"/>
</dbReference>
<feature type="non-terminal residue" evidence="2">
    <location>
        <position position="292"/>
    </location>
</feature>
<evidence type="ECO:0000313" key="2">
    <source>
        <dbReference type="EMBL" id="MFD2598514.1"/>
    </source>
</evidence>
<feature type="non-terminal residue" evidence="2">
    <location>
        <position position="1"/>
    </location>
</feature>